<protein>
    <recommendedName>
        <fullName evidence="3">Rubrerythrin diiron-binding domain-containing protein</fullName>
    </recommendedName>
</protein>
<dbReference type="SUPFAM" id="SSF47240">
    <property type="entry name" value="Ferritin-like"/>
    <property type="match status" value="1"/>
</dbReference>
<organism evidence="1 2">
    <name type="scientific">Candidatus Schekmanbacteria bacterium RBG_13_48_7</name>
    <dbReference type="NCBI Taxonomy" id="1817878"/>
    <lineage>
        <taxon>Bacteria</taxon>
        <taxon>Candidatus Schekmaniibacteriota</taxon>
    </lineage>
</organism>
<reference evidence="1 2" key="1">
    <citation type="journal article" date="2016" name="Nat. Commun.">
        <title>Thousands of microbial genomes shed light on interconnected biogeochemical processes in an aquifer system.</title>
        <authorList>
            <person name="Anantharaman K."/>
            <person name="Brown C.T."/>
            <person name="Hug L.A."/>
            <person name="Sharon I."/>
            <person name="Castelle C.J."/>
            <person name="Probst A.J."/>
            <person name="Thomas B.C."/>
            <person name="Singh A."/>
            <person name="Wilkins M.J."/>
            <person name="Karaoz U."/>
            <person name="Brodie E.L."/>
            <person name="Williams K.H."/>
            <person name="Hubbard S.S."/>
            <person name="Banfield J.F."/>
        </authorList>
    </citation>
    <scope>NUCLEOTIDE SEQUENCE [LARGE SCALE GENOMIC DNA]</scope>
</reference>
<gene>
    <name evidence="1" type="ORF">A2161_07895</name>
</gene>
<evidence type="ECO:0000313" key="2">
    <source>
        <dbReference type="Proteomes" id="UP000179266"/>
    </source>
</evidence>
<accession>A0A1F7RHR6</accession>
<dbReference type="Gene3D" id="1.20.1260.10">
    <property type="match status" value="1"/>
</dbReference>
<dbReference type="InterPro" id="IPR009078">
    <property type="entry name" value="Ferritin-like_SF"/>
</dbReference>
<sequence>MTLEEAIKMALDYEKKVRNVYKTAADSASNDTGKKVFNVLAKEEQGHIDYLQTKLNEWKKTGKVIAEKLATVVPSKRVIEDGVKKLDIHLSNAKKGSEREFLSKALQLEIDTSNFYKKMAAELGKDGNLFARFLEIEEGHQAIVQAEMDFNDRTGYLFDFQDFGMV</sequence>
<comment type="caution">
    <text evidence="1">The sequence shown here is derived from an EMBL/GenBank/DDBJ whole genome shotgun (WGS) entry which is preliminary data.</text>
</comment>
<dbReference type="Proteomes" id="UP000179266">
    <property type="component" value="Unassembled WGS sequence"/>
</dbReference>
<dbReference type="InterPro" id="IPR012347">
    <property type="entry name" value="Ferritin-like"/>
</dbReference>
<dbReference type="CDD" id="cd01045">
    <property type="entry name" value="Ferritin_like_AB"/>
    <property type="match status" value="1"/>
</dbReference>
<evidence type="ECO:0008006" key="3">
    <source>
        <dbReference type="Google" id="ProtNLM"/>
    </source>
</evidence>
<dbReference type="AlphaFoldDB" id="A0A1F7RHR6"/>
<dbReference type="EMBL" id="MGDD01000354">
    <property type="protein sequence ID" value="OGL41115.1"/>
    <property type="molecule type" value="Genomic_DNA"/>
</dbReference>
<evidence type="ECO:0000313" key="1">
    <source>
        <dbReference type="EMBL" id="OGL41115.1"/>
    </source>
</evidence>
<proteinExistence type="predicted"/>
<name>A0A1F7RHR6_9BACT</name>